<evidence type="ECO:0008006" key="3">
    <source>
        <dbReference type="Google" id="ProtNLM"/>
    </source>
</evidence>
<dbReference type="EnsemblPlants" id="MELO3C035522.2.1">
    <property type="protein sequence ID" value="MELO3C035522.2.1"/>
    <property type="gene ID" value="MELO3C035522.2"/>
</dbReference>
<name>A0A9I9ELN4_CUCME</name>
<proteinExistence type="predicted"/>
<accession>A0A9I9ELN4</accession>
<protein>
    <recommendedName>
        <fullName evidence="3">CACTA en-spm transposon protein</fullName>
    </recommendedName>
</protein>
<feature type="region of interest" description="Disordered" evidence="1">
    <location>
        <begin position="20"/>
        <end position="54"/>
    </location>
</feature>
<dbReference type="AlphaFoldDB" id="A0A9I9ELN4"/>
<dbReference type="Gramene" id="MELO3C035522.2.1">
    <property type="protein sequence ID" value="MELO3C035522.2.1"/>
    <property type="gene ID" value="MELO3C035522.2"/>
</dbReference>
<organism evidence="2">
    <name type="scientific">Cucumis melo</name>
    <name type="common">Muskmelon</name>
    <dbReference type="NCBI Taxonomy" id="3656"/>
    <lineage>
        <taxon>Eukaryota</taxon>
        <taxon>Viridiplantae</taxon>
        <taxon>Streptophyta</taxon>
        <taxon>Embryophyta</taxon>
        <taxon>Tracheophyta</taxon>
        <taxon>Spermatophyta</taxon>
        <taxon>Magnoliopsida</taxon>
        <taxon>eudicotyledons</taxon>
        <taxon>Gunneridae</taxon>
        <taxon>Pentapetalae</taxon>
        <taxon>rosids</taxon>
        <taxon>fabids</taxon>
        <taxon>Cucurbitales</taxon>
        <taxon>Cucurbitaceae</taxon>
        <taxon>Benincaseae</taxon>
        <taxon>Cucumis</taxon>
    </lineage>
</organism>
<reference evidence="2" key="1">
    <citation type="submission" date="2023-03" db="UniProtKB">
        <authorList>
            <consortium name="EnsemblPlants"/>
        </authorList>
    </citation>
    <scope>IDENTIFICATION</scope>
</reference>
<sequence length="109" mass="12331">MIRVIRRDPRNPIDSVFSLDAHNVTSSPPPVQHARVRGHRFKSTPSRRPYRLPSEKLQGEAFSIGESSSPVSPVKHAHRASEAIVRAAQRRWPNKPPIFGVRPDGWLQI</sequence>
<evidence type="ECO:0000313" key="2">
    <source>
        <dbReference type="EnsemblPlants" id="MELO3C035522.2.1"/>
    </source>
</evidence>
<evidence type="ECO:0000256" key="1">
    <source>
        <dbReference type="SAM" id="MobiDB-lite"/>
    </source>
</evidence>